<evidence type="ECO:0000313" key="1">
    <source>
        <dbReference type="EMBL" id="MBB2183704.1"/>
    </source>
</evidence>
<organism evidence="1 2">
    <name type="scientific">Variimorphobacter saccharofermentans</name>
    <dbReference type="NCBI Taxonomy" id="2755051"/>
    <lineage>
        <taxon>Bacteria</taxon>
        <taxon>Bacillati</taxon>
        <taxon>Bacillota</taxon>
        <taxon>Clostridia</taxon>
        <taxon>Lachnospirales</taxon>
        <taxon>Lachnospiraceae</taxon>
        <taxon>Variimorphobacter</taxon>
    </lineage>
</organism>
<dbReference type="SUPFAM" id="SSF56281">
    <property type="entry name" value="Metallo-hydrolase/oxidoreductase"/>
    <property type="match status" value="1"/>
</dbReference>
<sequence length="196" mass="21651">MAKLLFQGHGSFRITSNKGTVIYVDPFAGEGYDQAADLILVTHQHGDHNQLGIVKKKSDVVIIQNNDALVNSKYQKFTVKDIEIQAVSAYNANHKREESVGYIITVDNVKVYAAGDTSTTEEMKEFAALNLDYALYPIDGIYNMGPEEATKAADTVAAKHSIPIHMKPLDLFDMAMAEKFKAKNRLIISAGEEIDL</sequence>
<dbReference type="InterPro" id="IPR036866">
    <property type="entry name" value="RibonucZ/Hydroxyglut_hydro"/>
</dbReference>
<accession>A0A839K1T4</accession>
<evidence type="ECO:0000313" key="2">
    <source>
        <dbReference type="Proteomes" id="UP000574276"/>
    </source>
</evidence>
<gene>
    <name evidence="1" type="ORF">H0486_12545</name>
</gene>
<keyword evidence="2" id="KW-1185">Reference proteome</keyword>
<keyword evidence="1" id="KW-0378">Hydrolase</keyword>
<dbReference type="PANTHER" id="PTHR39189">
    <property type="entry name" value="UPF0173 METAL-DEPENDENT HYDROLASE YTKL"/>
    <property type="match status" value="1"/>
</dbReference>
<dbReference type="RefSeq" id="WP_228353334.1">
    <property type="nucleotide sequence ID" value="NZ_JACEGA010000001.1"/>
</dbReference>
<name>A0A839K1T4_9FIRM</name>
<protein>
    <submittedName>
        <fullName evidence="1">MBL fold metallo-hydrolase</fullName>
    </submittedName>
</protein>
<dbReference type="Gene3D" id="3.60.15.10">
    <property type="entry name" value="Ribonuclease Z/Hydroxyacylglutathione hydrolase-like"/>
    <property type="match status" value="1"/>
</dbReference>
<proteinExistence type="predicted"/>
<dbReference type="EMBL" id="JACEGA010000001">
    <property type="protein sequence ID" value="MBB2183704.1"/>
    <property type="molecule type" value="Genomic_DNA"/>
</dbReference>
<comment type="caution">
    <text evidence="1">The sequence shown here is derived from an EMBL/GenBank/DDBJ whole genome shotgun (WGS) entry which is preliminary data.</text>
</comment>
<dbReference type="Pfam" id="PF13483">
    <property type="entry name" value="Lactamase_B_3"/>
    <property type="match status" value="1"/>
</dbReference>
<dbReference type="GO" id="GO:0016787">
    <property type="term" value="F:hydrolase activity"/>
    <property type="evidence" value="ECO:0007669"/>
    <property type="project" value="UniProtKB-KW"/>
</dbReference>
<dbReference type="AlphaFoldDB" id="A0A839K1T4"/>
<reference evidence="1 2" key="1">
    <citation type="submission" date="2020-07" db="EMBL/GenBank/DDBJ databases">
        <title>Characterization and genome sequencing of isolate MD1, a novel member within the family Lachnospiraceae.</title>
        <authorList>
            <person name="Rettenmaier R."/>
            <person name="Di Bello L."/>
            <person name="Zinser C."/>
            <person name="Scheitz K."/>
            <person name="Liebl W."/>
            <person name="Zverlov V."/>
        </authorList>
    </citation>
    <scope>NUCLEOTIDE SEQUENCE [LARGE SCALE GENOMIC DNA]</scope>
    <source>
        <strain evidence="1 2">MD1</strain>
    </source>
</reference>
<dbReference type="PANTHER" id="PTHR39189:SF1">
    <property type="entry name" value="UPF0173 METAL-DEPENDENT HYDROLASE YTKL"/>
    <property type="match status" value="1"/>
</dbReference>
<dbReference type="Proteomes" id="UP000574276">
    <property type="component" value="Unassembled WGS sequence"/>
</dbReference>